<dbReference type="InterPro" id="IPR012337">
    <property type="entry name" value="RNaseH-like_sf"/>
</dbReference>
<sequence>MPPRIIPILGRLRQDIAAGLAKETIEEACRQCHYSWRRRILDPATTIYLFLLQVLHGNTACQHVVHFGNWSFTDSAYCQARKRLPLAVFHSLLEKIAATSRAATEGGSRWLEHRVWLVDGSSFSMPDAPELQGHFGQPGNQRKGCGFPVAKWLALFDLTTGMLLRSAAAPLRSHEMSRAAAISQELEPGDLVLGDRGFCSYAHLALLAGRELHGVFRIHQKQIVDFTSGRPGTRGGSKDVPGLPRSRWVLAHGDSDQVVVWFKPKKGPSWMPREEYEALPDEITVRELRYRVEVPGYRVREITLVTTLHDAVAYPAEALAELYFRRWQVEINIRHLKISMQMDVLCCETVDGVLKELAVFTLAYNLVRSVMGESARLQGVDPDRIGLVDAVRWLIGTEEGDLSVLVVNPSRRGRVEPRVKKRRAKQYMLMKNPRSELRKSLPKKHF</sequence>
<dbReference type="AlphaFoldDB" id="L0D806"/>
<organism evidence="2 3">
    <name type="scientific">Singulisphaera acidiphila (strain ATCC BAA-1392 / DSM 18658 / VKM B-2454 / MOB10)</name>
    <dbReference type="NCBI Taxonomy" id="886293"/>
    <lineage>
        <taxon>Bacteria</taxon>
        <taxon>Pseudomonadati</taxon>
        <taxon>Planctomycetota</taxon>
        <taxon>Planctomycetia</taxon>
        <taxon>Isosphaerales</taxon>
        <taxon>Isosphaeraceae</taxon>
        <taxon>Singulisphaera</taxon>
    </lineage>
</organism>
<name>L0D806_SINAD</name>
<dbReference type="NCBIfam" id="NF033592">
    <property type="entry name" value="transpos_IS4_1"/>
    <property type="match status" value="1"/>
</dbReference>
<evidence type="ECO:0000313" key="2">
    <source>
        <dbReference type="EMBL" id="AGA24948.1"/>
    </source>
</evidence>
<dbReference type="KEGG" id="saci:Sinac_0520"/>
<dbReference type="RefSeq" id="WP_015244133.1">
    <property type="nucleotide sequence ID" value="NC_019892.1"/>
</dbReference>
<protein>
    <submittedName>
        <fullName evidence="2">Transposase family protein</fullName>
    </submittedName>
</protein>
<dbReference type="SUPFAM" id="SSF53098">
    <property type="entry name" value="Ribonuclease H-like"/>
    <property type="match status" value="1"/>
</dbReference>
<dbReference type="InterPro" id="IPR002559">
    <property type="entry name" value="Transposase_11"/>
</dbReference>
<feature type="domain" description="Transposase IS4-like" evidence="1">
    <location>
        <begin position="112"/>
        <end position="366"/>
    </location>
</feature>
<dbReference type="GO" id="GO:0006313">
    <property type="term" value="P:DNA transposition"/>
    <property type="evidence" value="ECO:0007669"/>
    <property type="project" value="InterPro"/>
</dbReference>
<dbReference type="eggNOG" id="COG3385">
    <property type="taxonomic scope" value="Bacteria"/>
</dbReference>
<proteinExistence type="predicted"/>
<accession>L0D806</accession>
<dbReference type="GO" id="GO:0004803">
    <property type="term" value="F:transposase activity"/>
    <property type="evidence" value="ECO:0007669"/>
    <property type="project" value="InterPro"/>
</dbReference>
<keyword evidence="3" id="KW-1185">Reference proteome</keyword>
<dbReference type="HOGENOM" id="CLU_042653_0_0_0"/>
<dbReference type="STRING" id="886293.Sinac_0520"/>
<reference evidence="2 3" key="1">
    <citation type="submission" date="2012-02" db="EMBL/GenBank/DDBJ databases">
        <title>Complete sequence of chromosome of Singulisphaera acidiphila DSM 18658.</title>
        <authorList>
            <consortium name="US DOE Joint Genome Institute (JGI-PGF)"/>
            <person name="Lucas S."/>
            <person name="Copeland A."/>
            <person name="Lapidus A."/>
            <person name="Glavina del Rio T."/>
            <person name="Dalin E."/>
            <person name="Tice H."/>
            <person name="Bruce D."/>
            <person name="Goodwin L."/>
            <person name="Pitluck S."/>
            <person name="Peters L."/>
            <person name="Ovchinnikova G."/>
            <person name="Chertkov O."/>
            <person name="Kyrpides N."/>
            <person name="Mavromatis K."/>
            <person name="Ivanova N."/>
            <person name="Brettin T."/>
            <person name="Detter J.C."/>
            <person name="Han C."/>
            <person name="Larimer F."/>
            <person name="Land M."/>
            <person name="Hauser L."/>
            <person name="Markowitz V."/>
            <person name="Cheng J.-F."/>
            <person name="Hugenholtz P."/>
            <person name="Woyke T."/>
            <person name="Wu D."/>
            <person name="Tindall B."/>
            <person name="Pomrenke H."/>
            <person name="Brambilla E."/>
            <person name="Klenk H.-P."/>
            <person name="Eisen J.A."/>
        </authorList>
    </citation>
    <scope>NUCLEOTIDE SEQUENCE [LARGE SCALE GENOMIC DNA]</scope>
    <source>
        <strain evidence="3">ATCC BAA-1392 / DSM 18658 / VKM B-2454 / MOB10</strain>
    </source>
</reference>
<gene>
    <name evidence="2" type="ordered locus">Sinac_0520</name>
</gene>
<dbReference type="PANTHER" id="PTHR37529">
    <property type="entry name" value="TRANSPOSASE INSG FOR INSERTION SEQUENCE ELEMENT IS4-RELATED"/>
    <property type="match status" value="1"/>
</dbReference>
<dbReference type="PANTHER" id="PTHR37529:SF1">
    <property type="entry name" value="TRANSPOSASE INSG FOR INSERTION SEQUENCE ELEMENT IS4-RELATED"/>
    <property type="match status" value="1"/>
</dbReference>
<dbReference type="Pfam" id="PF01609">
    <property type="entry name" value="DDE_Tnp_1"/>
    <property type="match status" value="1"/>
</dbReference>
<dbReference type="InterPro" id="IPR047952">
    <property type="entry name" value="Transpos_IS4"/>
</dbReference>
<dbReference type="Proteomes" id="UP000010798">
    <property type="component" value="Chromosome"/>
</dbReference>
<dbReference type="GO" id="GO:0003677">
    <property type="term" value="F:DNA binding"/>
    <property type="evidence" value="ECO:0007669"/>
    <property type="project" value="InterPro"/>
</dbReference>
<evidence type="ECO:0000313" key="3">
    <source>
        <dbReference type="Proteomes" id="UP000010798"/>
    </source>
</evidence>
<dbReference type="EMBL" id="CP003364">
    <property type="protein sequence ID" value="AGA24948.1"/>
    <property type="molecule type" value="Genomic_DNA"/>
</dbReference>
<evidence type="ECO:0000259" key="1">
    <source>
        <dbReference type="Pfam" id="PF01609"/>
    </source>
</evidence>